<dbReference type="Gene3D" id="3.30.70.270">
    <property type="match status" value="1"/>
</dbReference>
<dbReference type="FunFam" id="3.30.70.270:FF:000001">
    <property type="entry name" value="Diguanylate cyclase domain protein"/>
    <property type="match status" value="1"/>
</dbReference>
<organism evidence="4 5">
    <name type="scientific">Monoglobus pectinilyticus</name>
    <dbReference type="NCBI Taxonomy" id="1981510"/>
    <lineage>
        <taxon>Bacteria</taxon>
        <taxon>Bacillati</taxon>
        <taxon>Bacillota</taxon>
        <taxon>Clostridia</taxon>
        <taxon>Monoglobales</taxon>
        <taxon>Monoglobaceae</taxon>
        <taxon>Monoglobus</taxon>
    </lineage>
</organism>
<evidence type="ECO:0000256" key="2">
    <source>
        <dbReference type="SAM" id="SignalP"/>
    </source>
</evidence>
<proteinExistence type="predicted"/>
<reference evidence="4 5" key="1">
    <citation type="submission" date="2017-04" db="EMBL/GenBank/DDBJ databases">
        <title>Monoglobus pectinilyticus 14 draft genome.</title>
        <authorList>
            <person name="Kim C."/>
            <person name="Rosendale D.I."/>
            <person name="Kelly W.J."/>
            <person name="Tannock G.W."/>
            <person name="Patchett M.L."/>
            <person name="Jordens J.Z."/>
        </authorList>
    </citation>
    <scope>NUCLEOTIDE SEQUENCE [LARGE SCALE GENOMIC DNA]</scope>
    <source>
        <strain evidence="4 5">14</strain>
    </source>
</reference>
<dbReference type="InterPro" id="IPR050469">
    <property type="entry name" value="Diguanylate_Cyclase"/>
</dbReference>
<dbReference type="PANTHER" id="PTHR45138:SF9">
    <property type="entry name" value="DIGUANYLATE CYCLASE DGCM-RELATED"/>
    <property type="match status" value="1"/>
</dbReference>
<dbReference type="InterPro" id="IPR043128">
    <property type="entry name" value="Rev_trsase/Diguanyl_cyclase"/>
</dbReference>
<dbReference type="InterPro" id="IPR000160">
    <property type="entry name" value="GGDEF_dom"/>
</dbReference>
<dbReference type="PANTHER" id="PTHR45138">
    <property type="entry name" value="REGULATORY COMPONENTS OF SENSORY TRANSDUCTION SYSTEM"/>
    <property type="match status" value="1"/>
</dbReference>
<dbReference type="Proteomes" id="UP000235589">
    <property type="component" value="Chromosome"/>
</dbReference>
<keyword evidence="5" id="KW-1185">Reference proteome</keyword>
<dbReference type="Gene3D" id="3.40.190.10">
    <property type="entry name" value="Periplasmic binding protein-like II"/>
    <property type="match status" value="4"/>
</dbReference>
<feature type="signal peptide" evidence="2">
    <location>
        <begin position="1"/>
        <end position="23"/>
    </location>
</feature>
<dbReference type="NCBIfam" id="TIGR00254">
    <property type="entry name" value="GGDEF"/>
    <property type="match status" value="1"/>
</dbReference>
<keyword evidence="1" id="KW-0472">Membrane</keyword>
<dbReference type="Pfam" id="PF00497">
    <property type="entry name" value="SBP_bac_3"/>
    <property type="match status" value="2"/>
</dbReference>
<feature type="domain" description="GGDEF" evidence="3">
    <location>
        <begin position="702"/>
        <end position="831"/>
    </location>
</feature>
<protein>
    <submittedName>
        <fullName evidence="4">Diguanylate cyclase/phosphodiesterase with PAS/PAC sensor(S)</fullName>
    </submittedName>
</protein>
<dbReference type="GeneID" id="98062095"/>
<evidence type="ECO:0000256" key="1">
    <source>
        <dbReference type="SAM" id="Phobius"/>
    </source>
</evidence>
<dbReference type="Pfam" id="PF00990">
    <property type="entry name" value="GGDEF"/>
    <property type="match status" value="1"/>
</dbReference>
<keyword evidence="1" id="KW-0812">Transmembrane</keyword>
<sequence>MKIKRTFCTYILFFSLFFAVTFACTAVCSAENNRTIKVGYPIQSLMTDFDENGNYTGYTYEYLEEIAQYTGWSYEFVEVPGTAGEQVSALMEMLKNGEIDLMGTTLYDESINREFAYTGHSYGSVETVLQTLIGQSNDTAVDSIVIQNMRIAVTSDTDEQHIRELNEYCDMNLITPEFVVCANYEDQIDALKTGRADAMLSTSLSASDELKTIASFAPKQFYFILSKNNAYSSLMAELNEAMLDIEAADPYFTGKLYNKYFVSDDKKIKLSDEELEYIKVAGPIRVGVDTSRPPFEYKNKNTGELKGISIELLNYISEKTNLHFIFKEAKNQDELYKMVKDGTVDIIAEMNYDYDTARENGLAMSRPYTSSQYLLIMGDNQSQENIVGKRLALPKYSLYKGETIGKVTWYDSVYDCLIAVKNGREDYTYINSLTAEYYLSQPGYENLNMIPQTYTPAVSCFGFHKPVNKTLLSIMNKLILTISENELQAIININTIQQRDYNFEYYISKYPIQIISGIAGIFLIIMLLLIIILVQRNRRNKEMQIDLQKHLSLYSVSNDYFFEYDFKKNTMVFNNPDLSKQDDSKLIEYIFNDADHEMSEKKMEGRDAFLNIIQSGKDGVIEAQIYCFDENLHWLRITMETIRDDNGMPLYAVGRINIIDEEKNAEESLLDQAQRDSLTHIYNNETSRRLISKSLTELTEADMSALLILDLDNFKNINDTYGHLWGDKMLRAVADLLKNSFRSNDIVARPGGDEFLVYMSKIRDTKSLAEKCASLCSSVHNIKLDDNNHLTISMGVAVARAGMYYDVLYQTADQALYRSKNSGRDKFEIVE</sequence>
<dbReference type="SUPFAM" id="SSF55073">
    <property type="entry name" value="Nucleotide cyclase"/>
    <property type="match status" value="1"/>
</dbReference>
<dbReference type="InterPro" id="IPR029787">
    <property type="entry name" value="Nucleotide_cyclase"/>
</dbReference>
<dbReference type="InterPro" id="IPR001638">
    <property type="entry name" value="Solute-binding_3/MltF_N"/>
</dbReference>
<dbReference type="Gene3D" id="3.30.450.20">
    <property type="entry name" value="PAS domain"/>
    <property type="match status" value="1"/>
</dbReference>
<evidence type="ECO:0000313" key="5">
    <source>
        <dbReference type="Proteomes" id="UP000235589"/>
    </source>
</evidence>
<gene>
    <name evidence="4" type="ORF">B9O19_00669</name>
</gene>
<evidence type="ECO:0000259" key="3">
    <source>
        <dbReference type="PROSITE" id="PS50887"/>
    </source>
</evidence>
<dbReference type="EMBL" id="CP020991">
    <property type="protein sequence ID" value="AUO18852.1"/>
    <property type="molecule type" value="Genomic_DNA"/>
</dbReference>
<evidence type="ECO:0000313" key="4">
    <source>
        <dbReference type="EMBL" id="AUO18852.1"/>
    </source>
</evidence>
<dbReference type="CDD" id="cd01949">
    <property type="entry name" value="GGDEF"/>
    <property type="match status" value="1"/>
</dbReference>
<dbReference type="PROSITE" id="PS50887">
    <property type="entry name" value="GGDEF"/>
    <property type="match status" value="1"/>
</dbReference>
<dbReference type="KEGG" id="mpec:B9O19_00669"/>
<keyword evidence="2" id="KW-0732">Signal</keyword>
<dbReference type="SMART" id="SM00267">
    <property type="entry name" value="GGDEF"/>
    <property type="match status" value="1"/>
</dbReference>
<dbReference type="PROSITE" id="PS51257">
    <property type="entry name" value="PROKAR_LIPOPROTEIN"/>
    <property type="match status" value="1"/>
</dbReference>
<dbReference type="CDD" id="cd01007">
    <property type="entry name" value="PBP2_BvgS_HisK_like"/>
    <property type="match status" value="1"/>
</dbReference>
<feature type="transmembrane region" description="Helical" evidence="1">
    <location>
        <begin position="514"/>
        <end position="534"/>
    </location>
</feature>
<keyword evidence="1" id="KW-1133">Transmembrane helix</keyword>
<dbReference type="GO" id="GO:0052621">
    <property type="term" value="F:diguanylate cyclase activity"/>
    <property type="evidence" value="ECO:0007669"/>
    <property type="project" value="TreeGrafter"/>
</dbReference>
<dbReference type="RefSeq" id="WP_102365104.1">
    <property type="nucleotide sequence ID" value="NZ_CP020991.1"/>
</dbReference>
<dbReference type="OrthoDB" id="9805474at2"/>
<name>A0A2K9P0R5_9FIRM</name>
<accession>A0A2K9P0R5</accession>
<dbReference type="SUPFAM" id="SSF53850">
    <property type="entry name" value="Periplasmic binding protein-like II"/>
    <property type="match status" value="2"/>
</dbReference>
<feature type="chain" id="PRO_5039178554" evidence="2">
    <location>
        <begin position="24"/>
        <end position="831"/>
    </location>
</feature>
<dbReference type="SMART" id="SM00062">
    <property type="entry name" value="PBPb"/>
    <property type="match status" value="2"/>
</dbReference>
<dbReference type="AlphaFoldDB" id="A0A2K9P0R5"/>